<dbReference type="GO" id="GO:0004321">
    <property type="term" value="F:fatty-acyl-CoA synthase activity"/>
    <property type="evidence" value="ECO:0007669"/>
    <property type="project" value="TreeGrafter"/>
</dbReference>
<keyword evidence="2" id="KW-0436">Ligase</keyword>
<dbReference type="Gene3D" id="3.30.300.30">
    <property type="match status" value="1"/>
</dbReference>
<dbReference type="GO" id="GO:0016405">
    <property type="term" value="F:CoA-ligase activity"/>
    <property type="evidence" value="ECO:0007669"/>
    <property type="project" value="UniProtKB-ARBA"/>
</dbReference>
<dbReference type="RefSeq" id="WP_075366410.1">
    <property type="nucleotide sequence ID" value="NZ_MLBF01000042.1"/>
</dbReference>
<accession>A0A1Q8QMB8</accession>
<dbReference type="SUPFAM" id="SSF56801">
    <property type="entry name" value="Acetyl-CoA synthetase-like"/>
    <property type="match status" value="1"/>
</dbReference>
<keyword evidence="8" id="KW-1185">Reference proteome</keyword>
<comment type="caution">
    <text evidence="7">The sequence shown here is derived from an EMBL/GenBank/DDBJ whole genome shotgun (WGS) entry which is preliminary data.</text>
</comment>
<comment type="similarity">
    <text evidence="1">Belongs to the ATP-dependent AMP-binding enzyme family.</text>
</comment>
<name>A0A1Q8QMB8_9FIRM</name>
<dbReference type="FunFam" id="3.30.300.30:FF:000005">
    <property type="entry name" value="Acyl-coenzyme A synthetase ACSM5, mitochondrial"/>
    <property type="match status" value="1"/>
</dbReference>
<dbReference type="Pfam" id="PF00501">
    <property type="entry name" value="AMP-binding"/>
    <property type="match status" value="1"/>
</dbReference>
<protein>
    <submittedName>
        <fullName evidence="7">Acetyl-coenzyme A synthetase</fullName>
    </submittedName>
</protein>
<keyword evidence="3" id="KW-0547">Nucleotide-binding</keyword>
<dbReference type="GO" id="GO:0015645">
    <property type="term" value="F:fatty acid ligase activity"/>
    <property type="evidence" value="ECO:0007669"/>
    <property type="project" value="TreeGrafter"/>
</dbReference>
<dbReference type="InterPro" id="IPR045851">
    <property type="entry name" value="AMP-bd_C_sf"/>
</dbReference>
<dbReference type="AlphaFoldDB" id="A0A1Q8QMB8"/>
<dbReference type="GO" id="GO:0005524">
    <property type="term" value="F:ATP binding"/>
    <property type="evidence" value="ECO:0007669"/>
    <property type="project" value="UniProtKB-KW"/>
</dbReference>
<dbReference type="InterPro" id="IPR000873">
    <property type="entry name" value="AMP-dep_synth/lig_dom"/>
</dbReference>
<dbReference type="InterPro" id="IPR020845">
    <property type="entry name" value="AMP-binding_CS"/>
</dbReference>
<dbReference type="STRING" id="1888891.DSOL_3999"/>
<keyword evidence="4" id="KW-0067">ATP-binding</keyword>
<dbReference type="PROSITE" id="PS00455">
    <property type="entry name" value="AMP_BINDING"/>
    <property type="match status" value="1"/>
</dbReference>
<dbReference type="GO" id="GO:0006637">
    <property type="term" value="P:acyl-CoA metabolic process"/>
    <property type="evidence" value="ECO:0007669"/>
    <property type="project" value="TreeGrafter"/>
</dbReference>
<dbReference type="InterPro" id="IPR025110">
    <property type="entry name" value="AMP-bd_C"/>
</dbReference>
<evidence type="ECO:0000259" key="6">
    <source>
        <dbReference type="Pfam" id="PF13193"/>
    </source>
</evidence>
<evidence type="ECO:0000259" key="5">
    <source>
        <dbReference type="Pfam" id="PF00501"/>
    </source>
</evidence>
<evidence type="ECO:0000256" key="1">
    <source>
        <dbReference type="ARBA" id="ARBA00006432"/>
    </source>
</evidence>
<dbReference type="PANTHER" id="PTHR43605">
    <property type="entry name" value="ACYL-COENZYME A SYNTHETASE"/>
    <property type="match status" value="1"/>
</dbReference>
<dbReference type="InterPro" id="IPR051087">
    <property type="entry name" value="Mitochondrial_ACSM"/>
</dbReference>
<gene>
    <name evidence="7" type="ORF">DSOL_3999</name>
</gene>
<evidence type="ECO:0000313" key="8">
    <source>
        <dbReference type="Proteomes" id="UP000186102"/>
    </source>
</evidence>
<feature type="domain" description="AMP-binding enzyme C-terminal" evidence="6">
    <location>
        <begin position="456"/>
        <end position="534"/>
    </location>
</feature>
<dbReference type="Proteomes" id="UP000186102">
    <property type="component" value="Unassembled WGS sequence"/>
</dbReference>
<organism evidence="7 8">
    <name type="scientific">Desulfosporosinus metallidurans</name>
    <dbReference type="NCBI Taxonomy" id="1888891"/>
    <lineage>
        <taxon>Bacteria</taxon>
        <taxon>Bacillati</taxon>
        <taxon>Bacillota</taxon>
        <taxon>Clostridia</taxon>
        <taxon>Eubacteriales</taxon>
        <taxon>Desulfitobacteriaceae</taxon>
        <taxon>Desulfosporosinus</taxon>
    </lineage>
</organism>
<dbReference type="Gene3D" id="3.40.50.12780">
    <property type="entry name" value="N-terminal domain of ligase-like"/>
    <property type="match status" value="1"/>
</dbReference>
<dbReference type="EMBL" id="MLBF01000042">
    <property type="protein sequence ID" value="OLN28486.1"/>
    <property type="molecule type" value="Genomic_DNA"/>
</dbReference>
<reference evidence="7 8" key="1">
    <citation type="submission" date="2016-09" db="EMBL/GenBank/DDBJ databases">
        <title>Complete genome of Desulfosporosinus sp. OL.</title>
        <authorList>
            <person name="Mardanov A."/>
            <person name="Beletsky A."/>
            <person name="Panova A."/>
            <person name="Karnachuk O."/>
            <person name="Ravin N."/>
        </authorList>
    </citation>
    <scope>NUCLEOTIDE SEQUENCE [LARGE SCALE GENOMIC DNA]</scope>
    <source>
        <strain evidence="7 8">OL</strain>
    </source>
</reference>
<dbReference type="InterPro" id="IPR042099">
    <property type="entry name" value="ANL_N_sf"/>
</dbReference>
<evidence type="ECO:0000256" key="2">
    <source>
        <dbReference type="ARBA" id="ARBA00022598"/>
    </source>
</evidence>
<evidence type="ECO:0000313" key="7">
    <source>
        <dbReference type="EMBL" id="OLN28486.1"/>
    </source>
</evidence>
<dbReference type="PANTHER" id="PTHR43605:SF10">
    <property type="entry name" value="ACYL-COA SYNTHETASE MEDIUM CHAIN FAMILY MEMBER 3"/>
    <property type="match status" value="1"/>
</dbReference>
<evidence type="ECO:0000256" key="4">
    <source>
        <dbReference type="ARBA" id="ARBA00022840"/>
    </source>
</evidence>
<dbReference type="Pfam" id="PF13193">
    <property type="entry name" value="AMP-binding_C"/>
    <property type="match status" value="1"/>
</dbReference>
<proteinExistence type="inferred from homology"/>
<feature type="domain" description="AMP-dependent synthetase/ligase" evidence="5">
    <location>
        <begin position="33"/>
        <end position="390"/>
    </location>
</feature>
<dbReference type="GO" id="GO:0006633">
    <property type="term" value="P:fatty acid biosynthetic process"/>
    <property type="evidence" value="ECO:0007669"/>
    <property type="project" value="TreeGrafter"/>
</dbReference>
<dbReference type="OrthoDB" id="9778383at2"/>
<evidence type="ECO:0000256" key="3">
    <source>
        <dbReference type="ARBA" id="ARBA00022741"/>
    </source>
</evidence>
<sequence length="550" mass="61381">MSNVKFRNEILLLLEKYGAQNLSVAELLCDRHAKIPEKVALFYESENGDSVKYTFAELKELSSKFARVLAEVGIQKGDRVGVMLPKCPEMVITALAVWRLGAVYLPLFTAFGPSAIAHRLTDSEAKVVVTDTNNRPKLEDLMTKLPVSIVTVSDQFEEKVAKDEYSFWNEMKKSEPIRNVTLVNGDDLLILLYTSGTTGNPKGVKIPVKSLASFEAYMRFALDLRNEDMYWNLADPGWAYGLYYNLIGPLLIGKATLFYGGPFNPNEVYRILEKYSVTNFAAAPTAYKTLINAGKSAALKYKSFLRAASSAGEPLNPNIISWAQEVWGIPIHDHFGQTELGMAVNNHHLPELQEKLKPGSMGKSMPGFKMTVLDAEGKELGPNQEGQMAVDILNSPLYWFQNYWNDTENTKMAFTSDGRYYFAGDSASMDEDGYLFFSGRSDDIILSAGYRIGPFEIESALMQHDAVSEAAVVGVPDQLRGEIVKAFIILRDGYSSSNEIAKELSTFVKERLSAHEYPRQVSFLDELPKTPSGKIQRFLLKNAEYKVISC</sequence>